<dbReference type="EMBL" id="RBVV01000057">
    <property type="protein sequence ID" value="RNJ56425.1"/>
    <property type="molecule type" value="Genomic_DNA"/>
</dbReference>
<dbReference type="SMART" id="SM00355">
    <property type="entry name" value="ZnF_C2H2"/>
    <property type="match status" value="3"/>
</dbReference>
<feature type="domain" description="C2H2-type" evidence="2">
    <location>
        <begin position="164"/>
        <end position="192"/>
    </location>
</feature>
<sequence>MLVPEVPHPLPTADLINAHHQRPQRKDDNPEQTESNLGSLWVSPTQSEQVIDSITNLLSVTETWHDGESIKDHILYRNGTLQADGSYHCPWEGQASCDHEPTLYKVNYEPFRCSYEGCDRSLVGNGFPRAWNLQDHLRRVHGDKESGPSQLMDSPREETQARPWKCPDSGCKYHKDGWATEKELSRHVNDKHKLTPPIYRCQFPPCPYKSKREFNCKQHMEKSHGWEYGRSKTSGRRDSAGSIRGFNQGLSMGSAQTPLMGDTPRPSGNRIARTMTDAPSDAPANTNLFGSYLSSDGWSESDSFLDFDDHLRNLEPDEFSLLPRPTDAGDGPPPDDRPEAMSIAPVLNTGAAPPSLPPPRQVPPVPSSVNEPMQGSEGVDTNEEALFKQIGEAMGIPIGDDITLASAGAESPRPRQN</sequence>
<feature type="compositionally biased region" description="Pro residues" evidence="1">
    <location>
        <begin position="1"/>
        <end position="10"/>
    </location>
</feature>
<feature type="compositionally biased region" description="Pro residues" evidence="1">
    <location>
        <begin position="354"/>
        <end position="366"/>
    </location>
</feature>
<accession>A0A3M9Y8B6</accession>
<dbReference type="GeneID" id="39610950"/>
<organism evidence="3 4">
    <name type="scientific">Verticillium nonalfalfae</name>
    <dbReference type="NCBI Taxonomy" id="1051616"/>
    <lineage>
        <taxon>Eukaryota</taxon>
        <taxon>Fungi</taxon>
        <taxon>Dikarya</taxon>
        <taxon>Ascomycota</taxon>
        <taxon>Pezizomycotina</taxon>
        <taxon>Sordariomycetes</taxon>
        <taxon>Hypocreomycetidae</taxon>
        <taxon>Glomerellales</taxon>
        <taxon>Plectosphaerellaceae</taxon>
        <taxon>Verticillium</taxon>
    </lineage>
</organism>
<proteinExistence type="predicted"/>
<keyword evidence="4" id="KW-1185">Reference proteome</keyword>
<dbReference type="RefSeq" id="XP_028494583.1">
    <property type="nucleotide sequence ID" value="XM_028641373.1"/>
</dbReference>
<evidence type="ECO:0000256" key="1">
    <source>
        <dbReference type="SAM" id="MobiDB-lite"/>
    </source>
</evidence>
<feature type="domain" description="C2H2-type" evidence="2">
    <location>
        <begin position="199"/>
        <end position="224"/>
    </location>
</feature>
<dbReference type="Pfam" id="PF26176">
    <property type="entry name" value="zf_C2H2_17_2"/>
    <property type="match status" value="1"/>
</dbReference>
<feature type="region of interest" description="Disordered" evidence="1">
    <location>
        <begin position="141"/>
        <end position="163"/>
    </location>
</feature>
<dbReference type="InterPro" id="IPR059095">
    <property type="entry name" value="Znf_C2H2_17_2nd"/>
</dbReference>
<dbReference type="InterPro" id="IPR013087">
    <property type="entry name" value="Znf_C2H2_type"/>
</dbReference>
<protein>
    <submittedName>
        <fullName evidence="3">Copper-binding transcription factor</fullName>
    </submittedName>
</protein>
<name>A0A3M9Y8B6_9PEZI</name>
<evidence type="ECO:0000313" key="3">
    <source>
        <dbReference type="EMBL" id="RNJ56425.1"/>
    </source>
</evidence>
<reference evidence="3 4" key="1">
    <citation type="submission" date="2018-10" db="EMBL/GenBank/DDBJ databases">
        <title>Genome sequence of Verticillium nonalfalfae VnAa140.</title>
        <authorList>
            <person name="Stajich J.E."/>
            <person name="Kasson M.T."/>
        </authorList>
    </citation>
    <scope>NUCLEOTIDE SEQUENCE [LARGE SCALE GENOMIC DNA]</scope>
    <source>
        <strain evidence="3 4">VnAa140</strain>
    </source>
</reference>
<comment type="caution">
    <text evidence="3">The sequence shown here is derived from an EMBL/GenBank/DDBJ whole genome shotgun (WGS) entry which is preliminary data.</text>
</comment>
<dbReference type="AlphaFoldDB" id="A0A3M9Y8B6"/>
<dbReference type="Gene3D" id="3.30.160.60">
    <property type="entry name" value="Classic Zinc Finger"/>
    <property type="match status" value="1"/>
</dbReference>
<feature type="region of interest" description="Disordered" evidence="1">
    <location>
        <begin position="1"/>
        <end position="40"/>
    </location>
</feature>
<feature type="region of interest" description="Disordered" evidence="1">
    <location>
        <begin position="317"/>
        <end position="380"/>
    </location>
</feature>
<feature type="domain" description="C2H2-type" evidence="2">
    <location>
        <begin position="111"/>
        <end position="141"/>
    </location>
</feature>
<evidence type="ECO:0000259" key="2">
    <source>
        <dbReference type="SMART" id="SM00355"/>
    </source>
</evidence>
<dbReference type="Proteomes" id="UP000267145">
    <property type="component" value="Unassembled WGS sequence"/>
</dbReference>
<gene>
    <name evidence="3" type="primary">ACE1_2</name>
    <name evidence="3" type="ORF">D7B24_007261</name>
</gene>
<dbReference type="STRING" id="1051616.A0A3M9Y8B6"/>
<evidence type="ECO:0000313" key="4">
    <source>
        <dbReference type="Proteomes" id="UP000267145"/>
    </source>
</evidence>